<sequence>MQRLPGLDLLRAWAIVWVMLFHSYVVGGLGGRFAWLGNDGWMGVDLFFVLSGYLIGHPLLASLARGEALGWRAFYRRRAFRILPAFVAVLAVYVAWPALREAPGLAPAWQFLSFTLNLLIDYEHDKAFSHAWSLCVEEHFYLLFPWLAWWLVRRPSLGKALAVGVGVAALGMAVRSYVWLHAMAPVIGQPGPAFGLRFVEGIYYPTWARLDGLLAGVALAGLRVGRPQAWARLQRHAGVALAAGLALFALAWWLFRERLGFWPSVVGYPLLSLALALCVGAATAMPARCAVPGVGWLARISYSLYLSHKLALHAVATWWVGPWQWHGLSAFALYAVGVLAVGAALHYAVERPFLRWRERRDGRRPCVTADLSAAA</sequence>
<organism evidence="3 4">
    <name type="scientific">Frateuria flava</name>
    <dbReference type="NCBI Taxonomy" id="2821489"/>
    <lineage>
        <taxon>Bacteria</taxon>
        <taxon>Pseudomonadati</taxon>
        <taxon>Pseudomonadota</taxon>
        <taxon>Gammaproteobacteria</taxon>
        <taxon>Lysobacterales</taxon>
        <taxon>Rhodanobacteraceae</taxon>
        <taxon>Frateuria</taxon>
    </lineage>
</organism>
<feature type="domain" description="Acyltransferase 3" evidence="2">
    <location>
        <begin position="5"/>
        <end position="345"/>
    </location>
</feature>
<keyword evidence="3" id="KW-0012">Acyltransferase</keyword>
<reference evidence="3 4" key="1">
    <citation type="submission" date="2021-04" db="EMBL/GenBank/DDBJ databases">
        <authorList>
            <person name="Huq M.A."/>
        </authorList>
    </citation>
    <scope>NUCLEOTIDE SEQUENCE [LARGE SCALE GENOMIC DNA]</scope>
    <source>
        <strain evidence="3 4">MAH-13</strain>
    </source>
</reference>
<dbReference type="Pfam" id="PF01757">
    <property type="entry name" value="Acyl_transf_3"/>
    <property type="match status" value="1"/>
</dbReference>
<feature type="transmembrane region" description="Helical" evidence="1">
    <location>
        <begin position="41"/>
        <end position="61"/>
    </location>
</feature>
<comment type="caution">
    <text evidence="3">The sequence shown here is derived from an EMBL/GenBank/DDBJ whole genome shotgun (WGS) entry which is preliminary data.</text>
</comment>
<feature type="transmembrane region" description="Helical" evidence="1">
    <location>
        <begin position="131"/>
        <end position="152"/>
    </location>
</feature>
<dbReference type="InterPro" id="IPR050879">
    <property type="entry name" value="Acyltransferase_3"/>
</dbReference>
<accession>A0ABS4DJ80</accession>
<dbReference type="EMBL" id="JAGJRS010000004">
    <property type="protein sequence ID" value="MBP1473105.1"/>
    <property type="molecule type" value="Genomic_DNA"/>
</dbReference>
<feature type="transmembrane region" description="Helical" evidence="1">
    <location>
        <begin position="237"/>
        <end position="255"/>
    </location>
</feature>
<keyword evidence="4" id="KW-1185">Reference proteome</keyword>
<feature type="transmembrane region" description="Helical" evidence="1">
    <location>
        <begin position="202"/>
        <end position="225"/>
    </location>
</feature>
<feature type="transmembrane region" description="Helical" evidence="1">
    <location>
        <begin position="82"/>
        <end position="99"/>
    </location>
</feature>
<dbReference type="PANTHER" id="PTHR23028:SF53">
    <property type="entry name" value="ACYL_TRANSF_3 DOMAIN-CONTAINING PROTEIN"/>
    <property type="match status" value="1"/>
</dbReference>
<evidence type="ECO:0000313" key="4">
    <source>
        <dbReference type="Proteomes" id="UP000823790"/>
    </source>
</evidence>
<feature type="transmembrane region" description="Helical" evidence="1">
    <location>
        <begin position="331"/>
        <end position="349"/>
    </location>
</feature>
<evidence type="ECO:0000259" key="2">
    <source>
        <dbReference type="Pfam" id="PF01757"/>
    </source>
</evidence>
<name>A0ABS4DJ80_9GAMM</name>
<proteinExistence type="predicted"/>
<keyword evidence="1" id="KW-1133">Transmembrane helix</keyword>
<dbReference type="Proteomes" id="UP000823790">
    <property type="component" value="Unassembled WGS sequence"/>
</dbReference>
<gene>
    <name evidence="3" type="ORF">J7I44_02270</name>
</gene>
<dbReference type="GO" id="GO:0016746">
    <property type="term" value="F:acyltransferase activity"/>
    <property type="evidence" value="ECO:0007669"/>
    <property type="project" value="UniProtKB-KW"/>
</dbReference>
<feature type="transmembrane region" description="Helical" evidence="1">
    <location>
        <begin position="261"/>
        <end position="284"/>
    </location>
</feature>
<keyword evidence="1" id="KW-0472">Membrane</keyword>
<dbReference type="RefSeq" id="WP_209615064.1">
    <property type="nucleotide sequence ID" value="NZ_JAGJRS010000004.1"/>
</dbReference>
<keyword evidence="1" id="KW-0812">Transmembrane</keyword>
<evidence type="ECO:0000313" key="3">
    <source>
        <dbReference type="EMBL" id="MBP1473105.1"/>
    </source>
</evidence>
<keyword evidence="3" id="KW-0808">Transferase</keyword>
<protein>
    <submittedName>
        <fullName evidence="3">Acyltransferase</fullName>
    </submittedName>
</protein>
<dbReference type="InterPro" id="IPR002656">
    <property type="entry name" value="Acyl_transf_3_dom"/>
</dbReference>
<feature type="transmembrane region" description="Helical" evidence="1">
    <location>
        <begin position="161"/>
        <end position="182"/>
    </location>
</feature>
<evidence type="ECO:0000256" key="1">
    <source>
        <dbReference type="SAM" id="Phobius"/>
    </source>
</evidence>
<feature type="transmembrane region" description="Helical" evidence="1">
    <location>
        <begin position="12"/>
        <end position="35"/>
    </location>
</feature>
<feature type="transmembrane region" description="Helical" evidence="1">
    <location>
        <begin position="296"/>
        <end position="319"/>
    </location>
</feature>
<dbReference type="PANTHER" id="PTHR23028">
    <property type="entry name" value="ACETYLTRANSFERASE"/>
    <property type="match status" value="1"/>
</dbReference>